<accession>A0A4Z2G688</accession>
<organism evidence="2 3">
    <name type="scientific">Liparis tanakae</name>
    <name type="common">Tanaka's snailfish</name>
    <dbReference type="NCBI Taxonomy" id="230148"/>
    <lineage>
        <taxon>Eukaryota</taxon>
        <taxon>Metazoa</taxon>
        <taxon>Chordata</taxon>
        <taxon>Craniata</taxon>
        <taxon>Vertebrata</taxon>
        <taxon>Euteleostomi</taxon>
        <taxon>Actinopterygii</taxon>
        <taxon>Neopterygii</taxon>
        <taxon>Teleostei</taxon>
        <taxon>Neoteleostei</taxon>
        <taxon>Acanthomorphata</taxon>
        <taxon>Eupercaria</taxon>
        <taxon>Perciformes</taxon>
        <taxon>Cottioidei</taxon>
        <taxon>Cottales</taxon>
        <taxon>Liparidae</taxon>
        <taxon>Liparis</taxon>
    </lineage>
</organism>
<keyword evidence="3" id="KW-1185">Reference proteome</keyword>
<evidence type="ECO:0000256" key="1">
    <source>
        <dbReference type="SAM" id="MobiDB-lite"/>
    </source>
</evidence>
<feature type="region of interest" description="Disordered" evidence="1">
    <location>
        <begin position="1"/>
        <end position="129"/>
    </location>
</feature>
<dbReference type="EMBL" id="SRLO01000669">
    <property type="protein sequence ID" value="TNN49088.1"/>
    <property type="molecule type" value="Genomic_DNA"/>
</dbReference>
<reference evidence="2 3" key="1">
    <citation type="submission" date="2019-03" db="EMBL/GenBank/DDBJ databases">
        <title>First draft genome of Liparis tanakae, snailfish: a comprehensive survey of snailfish specific genes.</title>
        <authorList>
            <person name="Kim W."/>
            <person name="Song I."/>
            <person name="Jeong J.-H."/>
            <person name="Kim D."/>
            <person name="Kim S."/>
            <person name="Ryu S."/>
            <person name="Song J.Y."/>
            <person name="Lee S.K."/>
        </authorList>
    </citation>
    <scope>NUCLEOTIDE SEQUENCE [LARGE SCALE GENOMIC DNA]</scope>
    <source>
        <tissue evidence="2">Muscle</tissue>
    </source>
</reference>
<evidence type="ECO:0000313" key="3">
    <source>
        <dbReference type="Proteomes" id="UP000314294"/>
    </source>
</evidence>
<name>A0A4Z2G688_9TELE</name>
<feature type="compositionally biased region" description="Basic and acidic residues" evidence="1">
    <location>
        <begin position="39"/>
        <end position="50"/>
    </location>
</feature>
<proteinExistence type="predicted"/>
<comment type="caution">
    <text evidence="2">The sequence shown here is derived from an EMBL/GenBank/DDBJ whole genome shotgun (WGS) entry which is preliminary data.</text>
</comment>
<protein>
    <submittedName>
        <fullName evidence="2">Uncharacterized protein</fullName>
    </submittedName>
</protein>
<sequence>MDWEAEDASSSQAVGRQTDRQTHVTRRCSSQRVRPQPLDQHHIQKMERPSDIQSETSRLGRLDRPPPSGKTDSRGGDDEEMTPNNRFHFGGRGSGKDERPNETSPVLIPVLSVSAGDDSHNGRQNTRSLALPPVDAPVQRKRTRSACADPCGLMRPRVADTRRCSSTSSPVCAPRAGGTSCRRGGDKRAAQTAHL</sequence>
<evidence type="ECO:0000313" key="2">
    <source>
        <dbReference type="EMBL" id="TNN49088.1"/>
    </source>
</evidence>
<dbReference type="Proteomes" id="UP000314294">
    <property type="component" value="Unassembled WGS sequence"/>
</dbReference>
<feature type="region of interest" description="Disordered" evidence="1">
    <location>
        <begin position="160"/>
        <end position="195"/>
    </location>
</feature>
<dbReference type="AlphaFoldDB" id="A0A4Z2G688"/>
<gene>
    <name evidence="2" type="ORF">EYF80_040693</name>
</gene>